<evidence type="ECO:0000313" key="2">
    <source>
        <dbReference type="EMBL" id="CAG6688552.1"/>
    </source>
</evidence>
<feature type="transmembrane region" description="Helical" evidence="1">
    <location>
        <begin position="29"/>
        <end position="48"/>
    </location>
</feature>
<dbReference type="AlphaFoldDB" id="A0A8D8TM30"/>
<organism evidence="2">
    <name type="scientific">Cacopsylla melanoneura</name>
    <dbReference type="NCBI Taxonomy" id="428564"/>
    <lineage>
        <taxon>Eukaryota</taxon>
        <taxon>Metazoa</taxon>
        <taxon>Ecdysozoa</taxon>
        <taxon>Arthropoda</taxon>
        <taxon>Hexapoda</taxon>
        <taxon>Insecta</taxon>
        <taxon>Pterygota</taxon>
        <taxon>Neoptera</taxon>
        <taxon>Paraneoptera</taxon>
        <taxon>Hemiptera</taxon>
        <taxon>Sternorrhyncha</taxon>
        <taxon>Psylloidea</taxon>
        <taxon>Psyllidae</taxon>
        <taxon>Psyllinae</taxon>
        <taxon>Cacopsylla</taxon>
    </lineage>
</organism>
<dbReference type="EMBL" id="HBUF01287330">
    <property type="protein sequence ID" value="CAG6688552.1"/>
    <property type="molecule type" value="Transcribed_RNA"/>
</dbReference>
<evidence type="ECO:0000256" key="1">
    <source>
        <dbReference type="SAM" id="Phobius"/>
    </source>
</evidence>
<sequence>MSEVRLEPTTSGFDVRHCEVSNNTLTQDVLYVTFVYVCMSFILCYLMWSLTYSYVTSPFINEHAPFIDLIHLSNERVCDLTSLSFSTVETEDRFAITVHSSAISINRYACNVFTVKNVKIFYRYDAPLVSRSAVISKMFSGIVKYNRYFLLKTVRTSL</sequence>
<protein>
    <submittedName>
        <fullName evidence="2">Uncharacterized protein</fullName>
    </submittedName>
</protein>
<proteinExistence type="predicted"/>
<name>A0A8D8TM30_9HEMI</name>
<reference evidence="2" key="1">
    <citation type="submission" date="2021-05" db="EMBL/GenBank/DDBJ databases">
        <authorList>
            <person name="Alioto T."/>
            <person name="Alioto T."/>
            <person name="Gomez Garrido J."/>
        </authorList>
    </citation>
    <scope>NUCLEOTIDE SEQUENCE</scope>
</reference>
<accession>A0A8D8TM30</accession>
<keyword evidence="1" id="KW-1133">Transmembrane helix</keyword>
<keyword evidence="1" id="KW-0472">Membrane</keyword>
<keyword evidence="1" id="KW-0812">Transmembrane</keyword>